<comment type="caution">
    <text evidence="4">The sequence shown here is derived from an EMBL/GenBank/DDBJ whole genome shotgun (WGS) entry which is preliminary data.</text>
</comment>
<organism evidence="4 5">
    <name type="scientific">Streptomyces roseoviridis</name>
    <dbReference type="NCBI Taxonomy" id="67361"/>
    <lineage>
        <taxon>Bacteria</taxon>
        <taxon>Bacillati</taxon>
        <taxon>Actinomycetota</taxon>
        <taxon>Actinomycetes</taxon>
        <taxon>Kitasatosporales</taxon>
        <taxon>Streptomycetaceae</taxon>
        <taxon>Streptomyces</taxon>
    </lineage>
</organism>
<reference evidence="4 5" key="1">
    <citation type="submission" date="2024-09" db="EMBL/GenBank/DDBJ databases">
        <authorList>
            <person name="Sun Q."/>
            <person name="Mori K."/>
        </authorList>
    </citation>
    <scope>NUCLEOTIDE SEQUENCE [LARGE SCALE GENOMIC DNA]</scope>
    <source>
        <strain evidence="4 5">JCM 4414</strain>
    </source>
</reference>
<dbReference type="Pfam" id="PF09992">
    <property type="entry name" value="NAGPA"/>
    <property type="match status" value="1"/>
</dbReference>
<dbReference type="Proteomes" id="UP001589716">
    <property type="component" value="Unassembled WGS sequence"/>
</dbReference>
<feature type="domain" description="Phosphodiester glycosidase" evidence="3">
    <location>
        <begin position="386"/>
        <end position="517"/>
    </location>
</feature>
<accession>A0ABV5QXT1</accession>
<feature type="compositionally biased region" description="Polar residues" evidence="1">
    <location>
        <begin position="258"/>
        <end position="267"/>
    </location>
</feature>
<dbReference type="PANTHER" id="PTHR40446">
    <property type="entry name" value="N-ACETYLGLUCOSAMINE-1-PHOSPHODIESTER ALPHA-N-ACETYLGLUCOSAMINIDASE"/>
    <property type="match status" value="1"/>
</dbReference>
<dbReference type="RefSeq" id="WP_345483640.1">
    <property type="nucleotide sequence ID" value="NZ_BAAAWU010000001.1"/>
</dbReference>
<keyword evidence="4" id="KW-0378">Hydrolase</keyword>
<evidence type="ECO:0000313" key="5">
    <source>
        <dbReference type="Proteomes" id="UP001589716"/>
    </source>
</evidence>
<proteinExistence type="predicted"/>
<keyword evidence="4" id="KW-0326">Glycosidase</keyword>
<evidence type="ECO:0000313" key="4">
    <source>
        <dbReference type="EMBL" id="MFB9558340.1"/>
    </source>
</evidence>
<feature type="region of interest" description="Disordered" evidence="1">
    <location>
        <begin position="258"/>
        <end position="280"/>
    </location>
</feature>
<dbReference type="EMBL" id="JBHMCT010000020">
    <property type="protein sequence ID" value="MFB9558340.1"/>
    <property type="molecule type" value="Genomic_DNA"/>
</dbReference>
<keyword evidence="5" id="KW-1185">Reference proteome</keyword>
<feature type="chain" id="PRO_5046987738" evidence="2">
    <location>
        <begin position="31"/>
        <end position="530"/>
    </location>
</feature>
<name>A0ABV5QXT1_9ACTN</name>
<evidence type="ECO:0000256" key="2">
    <source>
        <dbReference type="SAM" id="SignalP"/>
    </source>
</evidence>
<gene>
    <name evidence="4" type="ORF">ACFFTP_29655</name>
</gene>
<dbReference type="InterPro" id="IPR018711">
    <property type="entry name" value="NAGPA"/>
</dbReference>
<feature type="signal peptide" evidence="2">
    <location>
        <begin position="1"/>
        <end position="30"/>
    </location>
</feature>
<dbReference type="GO" id="GO:0016798">
    <property type="term" value="F:hydrolase activity, acting on glycosyl bonds"/>
    <property type="evidence" value="ECO:0007669"/>
    <property type="project" value="UniProtKB-KW"/>
</dbReference>
<dbReference type="PANTHER" id="PTHR40446:SF2">
    <property type="entry name" value="N-ACETYLGLUCOSAMINE-1-PHOSPHODIESTER ALPHA-N-ACETYLGLUCOSAMINIDASE"/>
    <property type="match status" value="1"/>
</dbReference>
<evidence type="ECO:0000259" key="3">
    <source>
        <dbReference type="Pfam" id="PF09992"/>
    </source>
</evidence>
<keyword evidence="2" id="KW-0732">Signal</keyword>
<sequence length="530" mass="55261">MTTRASGRPSRPRRRSVAAALALSAGLLVASPGATSATGATGATGAAGATAPEPSLLDAWTESGRYTLAAGVTYVRYTERAVTEGRVAKRELNVVVADPALGATRLESTVGGAAARAETVGAQLAAVRPERPLAGINGSFFAPEPPHEGGIAFGGTAVRDGQVNGTGCLNGNQAVVLQHGLPYISKLRATVTLQAVDASGAVVAERLLDDVNRDPGRGVGCVRGADDVRKDLAYDPSAPDDKTTVFVDGDELVAFNDSYNLPTPSSGRDTHPEVTTDDDPGYEVTVDPQGVFTLPKDAGGQWTEGRGGKNVATGGFVLQAVGAEAERWLRDNLTAGRTLQLRQEVVDLEFPDHHIALDESVDIVSGLAHRLLDDGATATTSDTCARLFDRTGVRRKGEPQPGDHCRDSRTALGVDTRGRTVMATLTGRRDVLDAQGGVLHPTDTADTAGVDGAFLHEFAAILKLPELGVIDAVNLDGGGSTTLYTLDKRQTGMTDIARQPDGTYRRVERPVADGVYLTRGGYALPGGTLP</sequence>
<protein>
    <submittedName>
        <fullName evidence="4">Phosphodiester glycosidase family protein</fullName>
    </submittedName>
</protein>
<evidence type="ECO:0000256" key="1">
    <source>
        <dbReference type="SAM" id="MobiDB-lite"/>
    </source>
</evidence>